<dbReference type="EMBL" id="SPUK01000004">
    <property type="protein sequence ID" value="TQV97561.1"/>
    <property type="molecule type" value="Genomic_DNA"/>
</dbReference>
<organism evidence="1 2">
    <name type="scientific">Cordyceps javanica</name>
    <dbReference type="NCBI Taxonomy" id="43265"/>
    <lineage>
        <taxon>Eukaryota</taxon>
        <taxon>Fungi</taxon>
        <taxon>Dikarya</taxon>
        <taxon>Ascomycota</taxon>
        <taxon>Pezizomycotina</taxon>
        <taxon>Sordariomycetes</taxon>
        <taxon>Hypocreomycetidae</taxon>
        <taxon>Hypocreales</taxon>
        <taxon>Cordycipitaceae</taxon>
        <taxon>Cordyceps</taxon>
    </lineage>
</organism>
<evidence type="ECO:0000313" key="1">
    <source>
        <dbReference type="EMBL" id="TQV97561.1"/>
    </source>
</evidence>
<dbReference type="Proteomes" id="UP000315783">
    <property type="component" value="Unassembled WGS sequence"/>
</dbReference>
<proteinExistence type="predicted"/>
<comment type="caution">
    <text evidence="1">The sequence shown here is derived from an EMBL/GenBank/DDBJ whole genome shotgun (WGS) entry which is preliminary data.</text>
</comment>
<sequence length="74" mass="8187">MAGVKLGVATMMMMMMGLLGRLGKKLRPRLSLEAVDAPGFGTRADNGDYSVTIYVRIESFYRVIELRWGACKSV</sequence>
<accession>A0A545V773</accession>
<gene>
    <name evidence="1" type="ORF">IF1G_03304</name>
</gene>
<dbReference type="AlphaFoldDB" id="A0A545V773"/>
<keyword evidence="2" id="KW-1185">Reference proteome</keyword>
<name>A0A545V773_9HYPO</name>
<reference evidence="1 2" key="1">
    <citation type="journal article" date="2019" name="Appl. Microbiol. Biotechnol.">
        <title>Genome sequence of Isaria javanica and comparative genome analysis insights into family S53 peptidase evolution in fungal entomopathogens.</title>
        <authorList>
            <person name="Lin R."/>
            <person name="Zhang X."/>
            <person name="Xin B."/>
            <person name="Zou M."/>
            <person name="Gao Y."/>
            <person name="Qin F."/>
            <person name="Hu Q."/>
            <person name="Xie B."/>
            <person name="Cheng X."/>
        </authorList>
    </citation>
    <scope>NUCLEOTIDE SEQUENCE [LARGE SCALE GENOMIC DNA]</scope>
    <source>
        <strain evidence="1 2">IJ1G</strain>
    </source>
</reference>
<protein>
    <submittedName>
        <fullName evidence="1">Uncharacterized protein</fullName>
    </submittedName>
</protein>
<evidence type="ECO:0000313" key="2">
    <source>
        <dbReference type="Proteomes" id="UP000315783"/>
    </source>
</evidence>